<comment type="subcellular location">
    <subcellularLocation>
        <location evidence="2">Nucleus</location>
    </subcellularLocation>
</comment>
<gene>
    <name evidence="16" type="ORF">VE01_07804</name>
</gene>
<feature type="region of interest" description="Disordered" evidence="14">
    <location>
        <begin position="48"/>
        <end position="71"/>
    </location>
</feature>
<comment type="cofactor">
    <cofactor evidence="1">
        <name>Mg(2+)</name>
        <dbReference type="ChEBI" id="CHEBI:18420"/>
    </cofactor>
</comment>
<keyword evidence="17" id="KW-1185">Reference proteome</keyword>
<evidence type="ECO:0000256" key="4">
    <source>
        <dbReference type="ARBA" id="ARBA00022722"/>
    </source>
</evidence>
<feature type="region of interest" description="Disordered" evidence="14">
    <location>
        <begin position="1"/>
        <end position="20"/>
    </location>
</feature>
<dbReference type="Pfam" id="PF02732">
    <property type="entry name" value="ERCC4"/>
    <property type="match status" value="1"/>
</dbReference>
<dbReference type="GO" id="GO:0008821">
    <property type="term" value="F:crossover junction DNA endonuclease activity"/>
    <property type="evidence" value="ECO:0007669"/>
    <property type="project" value="TreeGrafter"/>
</dbReference>
<dbReference type="GO" id="GO:0000712">
    <property type="term" value="P:resolution of meiotic recombination intermediates"/>
    <property type="evidence" value="ECO:0007669"/>
    <property type="project" value="TreeGrafter"/>
</dbReference>
<dbReference type="GO" id="GO:0031297">
    <property type="term" value="P:replication fork processing"/>
    <property type="evidence" value="ECO:0007669"/>
    <property type="project" value="TreeGrafter"/>
</dbReference>
<reference evidence="17" key="2">
    <citation type="journal article" date="2018" name="Nat. Commun.">
        <title>Extreme sensitivity to ultraviolet light in the fungal pathogen causing white-nose syndrome of bats.</title>
        <authorList>
            <person name="Palmer J.M."/>
            <person name="Drees K.P."/>
            <person name="Foster J.T."/>
            <person name="Lindner D.L."/>
        </authorList>
    </citation>
    <scope>NUCLEOTIDE SEQUENCE [LARGE SCALE GENOMIC DNA]</scope>
    <source>
        <strain evidence="17">UAMH 10579</strain>
    </source>
</reference>
<keyword evidence="6" id="KW-0255">Endonuclease</keyword>
<dbReference type="GO" id="GO:0005634">
    <property type="term" value="C:nucleus"/>
    <property type="evidence" value="ECO:0007669"/>
    <property type="project" value="UniProtKB-SubCell"/>
</dbReference>
<proteinExistence type="inferred from homology"/>
<feature type="domain" description="ERCC4" evidence="15">
    <location>
        <begin position="401"/>
        <end position="642"/>
    </location>
</feature>
<comment type="similarity">
    <text evidence="3">Belongs to the EME1/MMS4 family.</text>
</comment>
<keyword evidence="8" id="KW-0378">Hydrolase</keyword>
<name>A0A1B8GEH7_9PEZI</name>
<dbReference type="PANTHER" id="PTHR21077:SF5">
    <property type="entry name" value="CROSSOVER JUNCTION ENDONUCLEASE MMS4"/>
    <property type="match status" value="1"/>
</dbReference>
<dbReference type="GeneID" id="28841190"/>
<dbReference type="GO" id="GO:0003677">
    <property type="term" value="F:DNA binding"/>
    <property type="evidence" value="ECO:0007669"/>
    <property type="project" value="InterPro"/>
</dbReference>
<evidence type="ECO:0000256" key="10">
    <source>
        <dbReference type="ARBA" id="ARBA00023172"/>
    </source>
</evidence>
<dbReference type="GO" id="GO:0006302">
    <property type="term" value="P:double-strand break repair"/>
    <property type="evidence" value="ECO:0007669"/>
    <property type="project" value="TreeGrafter"/>
</dbReference>
<dbReference type="InterPro" id="IPR006166">
    <property type="entry name" value="ERCC4_domain"/>
</dbReference>
<evidence type="ECO:0000256" key="9">
    <source>
        <dbReference type="ARBA" id="ARBA00022842"/>
    </source>
</evidence>
<feature type="compositionally biased region" description="Basic and acidic residues" evidence="14">
    <location>
        <begin position="57"/>
        <end position="69"/>
    </location>
</feature>
<accession>A0A1B8GEH7</accession>
<evidence type="ECO:0000256" key="14">
    <source>
        <dbReference type="SAM" id="MobiDB-lite"/>
    </source>
</evidence>
<dbReference type="Gene3D" id="3.40.50.10130">
    <property type="match status" value="1"/>
</dbReference>
<evidence type="ECO:0000256" key="11">
    <source>
        <dbReference type="ARBA" id="ARBA00023204"/>
    </source>
</evidence>
<keyword evidence="7" id="KW-0227">DNA damage</keyword>
<dbReference type="GO" id="GO:0046872">
    <property type="term" value="F:metal ion binding"/>
    <property type="evidence" value="ECO:0007669"/>
    <property type="project" value="UniProtKB-KW"/>
</dbReference>
<keyword evidence="9" id="KW-0460">Magnesium</keyword>
<evidence type="ECO:0000256" key="2">
    <source>
        <dbReference type="ARBA" id="ARBA00004123"/>
    </source>
</evidence>
<dbReference type="PANTHER" id="PTHR21077">
    <property type="entry name" value="EME1 PROTEIN"/>
    <property type="match status" value="1"/>
</dbReference>
<dbReference type="AlphaFoldDB" id="A0A1B8GEH7"/>
<dbReference type="EMBL" id="KV460245">
    <property type="protein sequence ID" value="OBT94231.1"/>
    <property type="molecule type" value="Genomic_DNA"/>
</dbReference>
<evidence type="ECO:0000256" key="13">
    <source>
        <dbReference type="ARBA" id="ARBA00023254"/>
    </source>
</evidence>
<evidence type="ECO:0000313" key="16">
    <source>
        <dbReference type="EMBL" id="OBT94231.1"/>
    </source>
</evidence>
<feature type="region of interest" description="Disordered" evidence="14">
    <location>
        <begin position="155"/>
        <end position="182"/>
    </location>
</feature>
<sequence>MPIEVINLLSSSSPPPRAPIVRPRNTYKAPLEAAARLAKVTASEAVSVAAKASASGSRDKRSDSRDGFKSIKSTVHGKAQEWIDLDNEDITALPAAVPEVTRSPLVSTGWDWSNVPVEPESETFYRPSPLSKRPSNNDFMFLSDDSLDSGIADTFRPPADLHPPPSKRQRVTPEPATLPPLNKGFRRVVSDISAAPPYSKTTTGPPKASGLKRSATCVFDDDPITFTSSPDFLQLAEERRRQRRREIERDADLSDIEESRPANTVSRAAVDVFDDDDSDFDLPDIAVMASQVASGQVSAIARAPAAYIAYKPGSGKSAPKVDKPKRVVKTAEQKQAEKEAEAERKRLVREGKARDKQIAADLAKVNTLRIDKKVATPEMIAVFPSGLDEKLRQQAEGFFGKIGCNYQEWDCSGTVQNVLRWKRKVDAKYNETEGHWEPVPSVIEDEKHVLCYMPAAEFVALGTNEDGKDLDSHVLRMKARFDGFEIIYLIEGLTAWMRKNRNVRNRQFTDAVRRQMGEVDGGTSSQRSRKKAAEYVDEDMIEDALLRLQVIHGVLIHHTTALVETAEWFAVFTQHIATIPYRRQRMALDTAFCMETGQIKTGEDAPDTYVRMLQEVNRVTAPIAYGIAAEYPSVKTLVEGLKKEGKDALTHVRKSANKDGVFTDKEVGKSVSKRVWSIFTGTDEGSTDV</sequence>
<keyword evidence="10" id="KW-0233">DNA recombination</keyword>
<evidence type="ECO:0000256" key="8">
    <source>
        <dbReference type="ARBA" id="ARBA00022801"/>
    </source>
</evidence>
<keyword evidence="4" id="KW-0540">Nuclease</keyword>
<keyword evidence="5" id="KW-0479">Metal-binding</keyword>
<dbReference type="Proteomes" id="UP000091956">
    <property type="component" value="Unassembled WGS sequence"/>
</dbReference>
<dbReference type="Gene3D" id="1.10.150.670">
    <property type="entry name" value="Crossover junction endonuclease EME1, DNA-binding domain"/>
    <property type="match status" value="1"/>
</dbReference>
<organism evidence="16 17">
    <name type="scientific">Pseudogymnoascus verrucosus</name>
    <dbReference type="NCBI Taxonomy" id="342668"/>
    <lineage>
        <taxon>Eukaryota</taxon>
        <taxon>Fungi</taxon>
        <taxon>Dikarya</taxon>
        <taxon>Ascomycota</taxon>
        <taxon>Pezizomycotina</taxon>
        <taxon>Leotiomycetes</taxon>
        <taxon>Thelebolales</taxon>
        <taxon>Thelebolaceae</taxon>
        <taxon>Pseudogymnoascus</taxon>
    </lineage>
</organism>
<evidence type="ECO:0000259" key="15">
    <source>
        <dbReference type="SMART" id="SM00891"/>
    </source>
</evidence>
<dbReference type="GO" id="GO:0048476">
    <property type="term" value="C:Holliday junction resolvase complex"/>
    <property type="evidence" value="ECO:0007669"/>
    <property type="project" value="InterPro"/>
</dbReference>
<dbReference type="OrthoDB" id="343092at2759"/>
<dbReference type="SMART" id="SM00891">
    <property type="entry name" value="ERCC4"/>
    <property type="match status" value="1"/>
</dbReference>
<evidence type="ECO:0000256" key="12">
    <source>
        <dbReference type="ARBA" id="ARBA00023242"/>
    </source>
</evidence>
<keyword evidence="11" id="KW-0234">DNA repair</keyword>
<reference evidence="16 17" key="1">
    <citation type="submission" date="2016-03" db="EMBL/GenBank/DDBJ databases">
        <title>Comparative genomics of Pseudogymnoascus destructans, the fungus causing white-nose syndrome of bats.</title>
        <authorList>
            <person name="Palmer J.M."/>
            <person name="Drees K.P."/>
            <person name="Foster J.T."/>
            <person name="Lindner D.L."/>
        </authorList>
    </citation>
    <scope>NUCLEOTIDE SEQUENCE [LARGE SCALE GENOMIC DNA]</scope>
    <source>
        <strain evidence="16 17">UAMH 10579</strain>
    </source>
</reference>
<dbReference type="STRING" id="342668.A0A1B8GEH7"/>
<keyword evidence="13" id="KW-0469">Meiosis</keyword>
<evidence type="ECO:0000256" key="1">
    <source>
        <dbReference type="ARBA" id="ARBA00001946"/>
    </source>
</evidence>
<dbReference type="CDD" id="cd20085">
    <property type="entry name" value="XPF_nuclease_Mms4"/>
    <property type="match status" value="1"/>
</dbReference>
<keyword evidence="12" id="KW-0539">Nucleus</keyword>
<dbReference type="RefSeq" id="XP_018127964.1">
    <property type="nucleotide sequence ID" value="XM_018277237.2"/>
</dbReference>
<evidence type="ECO:0000256" key="3">
    <source>
        <dbReference type="ARBA" id="ARBA00005313"/>
    </source>
</evidence>
<dbReference type="GO" id="GO:0031573">
    <property type="term" value="P:mitotic intra-S DNA damage checkpoint signaling"/>
    <property type="evidence" value="ECO:0007669"/>
    <property type="project" value="TreeGrafter"/>
</dbReference>
<dbReference type="InterPro" id="IPR033310">
    <property type="entry name" value="Mms4/EME1/EME2"/>
</dbReference>
<dbReference type="FunFam" id="1.10.150.670:FF:000004">
    <property type="entry name" value="Crossover junction endonuclease EME1"/>
    <property type="match status" value="1"/>
</dbReference>
<dbReference type="InterPro" id="IPR042530">
    <property type="entry name" value="EME1/EME2_C"/>
</dbReference>
<evidence type="ECO:0000256" key="6">
    <source>
        <dbReference type="ARBA" id="ARBA00022759"/>
    </source>
</evidence>
<evidence type="ECO:0000256" key="5">
    <source>
        <dbReference type="ARBA" id="ARBA00022723"/>
    </source>
</evidence>
<evidence type="ECO:0000256" key="7">
    <source>
        <dbReference type="ARBA" id="ARBA00022763"/>
    </source>
</evidence>
<evidence type="ECO:0000313" key="17">
    <source>
        <dbReference type="Proteomes" id="UP000091956"/>
    </source>
</evidence>
<protein>
    <recommendedName>
        <fullName evidence="15">ERCC4 domain-containing protein</fullName>
    </recommendedName>
</protein>
<dbReference type="InterPro" id="IPR047521">
    <property type="entry name" value="XPF_nuclease_EME1_ascomycetes"/>
</dbReference>